<evidence type="ECO:0000256" key="2">
    <source>
        <dbReference type="ARBA" id="ARBA00011901"/>
    </source>
</evidence>
<dbReference type="EMBL" id="CP035807">
    <property type="protein sequence ID" value="QEN03235.1"/>
    <property type="molecule type" value="Genomic_DNA"/>
</dbReference>
<dbReference type="OrthoDB" id="9806267at2"/>
<dbReference type="PANTHER" id="PTHR30404:SF0">
    <property type="entry name" value="N-ACETYLMURAMOYL-L-ALANINE AMIDASE AMIC"/>
    <property type="match status" value="1"/>
</dbReference>
<keyword evidence="4" id="KW-0472">Membrane</keyword>
<sequence>MGHYKEFYTILIHWKYRLLLLIFILPFGIFSNTISLRDFLEKSDAEVRWNPYRSRGLLIKNETTISFMVSSSSIVVDNNRVITGVGFKYKDGDLYINNDTAALLYRILKVDLKHEEIVNDENLYNIPVIIIDPGHGGRDSGAIGDHDNFNIKEKDVVLSISNIVVDKLRKNLLQKKILMTRNDDTFLTLEERVELANDIDIGKKEAVIYISIHANASLNKKAQGFEVWYLPKGYRRNVLDSNINNNEKLTTIVNALKEDEYSLEGQELAKSILDGLDANLNDVSDNRGLKEEIWFVVRNARMASVLIEVGFVTNEVEGKRLSDPAYLQKVADGIYNGIVDFISSYEKNIR</sequence>
<dbReference type="EC" id="3.5.1.28" evidence="2"/>
<keyword evidence="4" id="KW-1133">Transmembrane helix</keyword>
<reference evidence="6 7" key="2">
    <citation type="submission" date="2019-09" db="EMBL/GenBank/DDBJ databases">
        <title>Complete Genome Sequence and Methylome Analysis of free living Spirochaetas.</title>
        <authorList>
            <person name="Leshcheva N."/>
            <person name="Mikheeva N."/>
        </authorList>
    </citation>
    <scope>NUCLEOTIDE SEQUENCE [LARGE SCALE GENOMIC DNA]</scope>
    <source>
        <strain evidence="6 7">P</strain>
    </source>
</reference>
<comment type="catalytic activity">
    <reaction evidence="1">
        <text>Hydrolyzes the link between N-acetylmuramoyl residues and L-amino acid residues in certain cell-wall glycopeptides.</text>
        <dbReference type="EC" id="3.5.1.28"/>
    </reaction>
</comment>
<dbReference type="GO" id="GO:0030288">
    <property type="term" value="C:outer membrane-bounded periplasmic space"/>
    <property type="evidence" value="ECO:0007669"/>
    <property type="project" value="TreeGrafter"/>
</dbReference>
<dbReference type="Pfam" id="PF07833">
    <property type="entry name" value="Cu_amine_oxidN1"/>
    <property type="match status" value="1"/>
</dbReference>
<evidence type="ECO:0000313" key="6">
    <source>
        <dbReference type="EMBL" id="QEN03235.1"/>
    </source>
</evidence>
<dbReference type="Pfam" id="PF01520">
    <property type="entry name" value="Amidase_3"/>
    <property type="match status" value="1"/>
</dbReference>
<evidence type="ECO:0000256" key="3">
    <source>
        <dbReference type="ARBA" id="ARBA00022801"/>
    </source>
</evidence>
<dbReference type="SUPFAM" id="SSF55383">
    <property type="entry name" value="Copper amine oxidase, domain N"/>
    <property type="match status" value="1"/>
</dbReference>
<evidence type="ECO:0000313" key="7">
    <source>
        <dbReference type="Proteomes" id="UP000323824"/>
    </source>
</evidence>
<evidence type="ECO:0000256" key="1">
    <source>
        <dbReference type="ARBA" id="ARBA00001561"/>
    </source>
</evidence>
<dbReference type="SMART" id="SM00646">
    <property type="entry name" value="Ami_3"/>
    <property type="match status" value="1"/>
</dbReference>
<dbReference type="Gene3D" id="3.30.457.10">
    <property type="entry name" value="Copper amine oxidase-like, N-terminal domain"/>
    <property type="match status" value="1"/>
</dbReference>
<proteinExistence type="predicted"/>
<gene>
    <name evidence="6" type="ORF">EW093_00455</name>
</gene>
<name>A0A5C1Q5C7_9SPIO</name>
<evidence type="ECO:0000259" key="5">
    <source>
        <dbReference type="SMART" id="SM00646"/>
    </source>
</evidence>
<dbReference type="KEGG" id="sper:EW093_00455"/>
<keyword evidence="7" id="KW-1185">Reference proteome</keyword>
<dbReference type="AlphaFoldDB" id="A0A5C1Q5C7"/>
<reference evidence="6 7" key="1">
    <citation type="submission" date="2019-02" db="EMBL/GenBank/DDBJ databases">
        <authorList>
            <person name="Fomenkov A."/>
            <person name="Dubinina G."/>
            <person name="Grabovich M."/>
            <person name="Vincze T."/>
            <person name="Roberts R.J."/>
        </authorList>
    </citation>
    <scope>NUCLEOTIDE SEQUENCE [LARGE SCALE GENOMIC DNA]</scope>
    <source>
        <strain evidence="6 7">P</strain>
    </source>
</reference>
<dbReference type="Gene3D" id="3.40.630.40">
    <property type="entry name" value="Zn-dependent exopeptidases"/>
    <property type="match status" value="1"/>
</dbReference>
<feature type="transmembrane region" description="Helical" evidence="4">
    <location>
        <begin position="16"/>
        <end position="34"/>
    </location>
</feature>
<keyword evidence="4" id="KW-0812">Transmembrane</keyword>
<dbReference type="InterPro" id="IPR002508">
    <property type="entry name" value="MurNAc-LAA_cat"/>
</dbReference>
<dbReference type="InterPro" id="IPR012854">
    <property type="entry name" value="Cu_amine_oxidase-like_N"/>
</dbReference>
<dbReference type="SUPFAM" id="SSF53187">
    <property type="entry name" value="Zn-dependent exopeptidases"/>
    <property type="match status" value="1"/>
</dbReference>
<dbReference type="InterPro" id="IPR036582">
    <property type="entry name" value="Mao_N_sf"/>
</dbReference>
<accession>A0A5C1Q5C7</accession>
<organism evidence="6 7">
    <name type="scientific">Thiospirochaeta perfilievii</name>
    <dbReference type="NCBI Taxonomy" id="252967"/>
    <lineage>
        <taxon>Bacteria</taxon>
        <taxon>Pseudomonadati</taxon>
        <taxon>Spirochaetota</taxon>
        <taxon>Spirochaetia</taxon>
        <taxon>Spirochaetales</taxon>
        <taxon>Spirochaetaceae</taxon>
        <taxon>Thiospirochaeta</taxon>
    </lineage>
</organism>
<keyword evidence="3" id="KW-0378">Hydrolase</keyword>
<dbReference type="Proteomes" id="UP000323824">
    <property type="component" value="Chromosome"/>
</dbReference>
<dbReference type="GO" id="GO:0008745">
    <property type="term" value="F:N-acetylmuramoyl-L-alanine amidase activity"/>
    <property type="evidence" value="ECO:0007669"/>
    <property type="project" value="UniProtKB-EC"/>
</dbReference>
<dbReference type="CDD" id="cd02696">
    <property type="entry name" value="MurNAc-LAA"/>
    <property type="match status" value="1"/>
</dbReference>
<protein>
    <recommendedName>
        <fullName evidence="2">N-acetylmuramoyl-L-alanine amidase</fullName>
        <ecNumber evidence="2">3.5.1.28</ecNumber>
    </recommendedName>
</protein>
<dbReference type="GO" id="GO:0009253">
    <property type="term" value="P:peptidoglycan catabolic process"/>
    <property type="evidence" value="ECO:0007669"/>
    <property type="project" value="InterPro"/>
</dbReference>
<evidence type="ECO:0000256" key="4">
    <source>
        <dbReference type="SAM" id="Phobius"/>
    </source>
</evidence>
<feature type="domain" description="MurNAc-LAA" evidence="5">
    <location>
        <begin position="193"/>
        <end position="339"/>
    </location>
</feature>
<dbReference type="InterPro" id="IPR050695">
    <property type="entry name" value="N-acetylmuramoyl_amidase_3"/>
</dbReference>
<dbReference type="PANTHER" id="PTHR30404">
    <property type="entry name" value="N-ACETYLMURAMOYL-L-ALANINE AMIDASE"/>
    <property type="match status" value="1"/>
</dbReference>